<accession>S6A8L8</accession>
<dbReference type="EMBL" id="CP004120">
    <property type="protein sequence ID" value="AGT44054.1"/>
    <property type="molecule type" value="Genomic_DNA"/>
</dbReference>
<feature type="region of interest" description="Disordered" evidence="1">
    <location>
        <begin position="1"/>
        <end position="25"/>
    </location>
</feature>
<gene>
    <name evidence="2" type="ORF">TPE_1559</name>
</gene>
<evidence type="ECO:0000313" key="2">
    <source>
        <dbReference type="EMBL" id="AGT44054.1"/>
    </source>
</evidence>
<organism evidence="2 3">
    <name type="scientific">Treponema pedis str. T A4</name>
    <dbReference type="NCBI Taxonomy" id="1291379"/>
    <lineage>
        <taxon>Bacteria</taxon>
        <taxon>Pseudomonadati</taxon>
        <taxon>Spirochaetota</taxon>
        <taxon>Spirochaetia</taxon>
        <taxon>Spirochaetales</taxon>
        <taxon>Treponemataceae</taxon>
        <taxon>Treponema</taxon>
    </lineage>
</organism>
<dbReference type="HOGENOM" id="CLU_3141884_0_0_12"/>
<reference evidence="2 3" key="1">
    <citation type="journal article" date="2013" name="PLoS ONE">
        <title>Genome-Wide Relatedness of Treponema pedis, from Gingiva and Necrotic Skin Lesions of Pigs, with the Human Oral Pathogen Treponema denticola.</title>
        <authorList>
            <person name="Svartstrom O."/>
            <person name="Mushtaq M."/>
            <person name="Pringle M."/>
            <person name="Segerman B."/>
        </authorList>
    </citation>
    <scope>NUCLEOTIDE SEQUENCE [LARGE SCALE GENOMIC DNA]</scope>
    <source>
        <strain evidence="2">T A4</strain>
    </source>
</reference>
<dbReference type="KEGG" id="tped:TPE_1559"/>
<keyword evidence="3" id="KW-1185">Reference proteome</keyword>
<dbReference type="PATRIC" id="fig|1291379.3.peg.1543"/>
<dbReference type="Proteomes" id="UP000015620">
    <property type="component" value="Chromosome"/>
</dbReference>
<name>S6A8L8_9SPIR</name>
<proteinExistence type="predicted"/>
<dbReference type="AlphaFoldDB" id="S6A8L8"/>
<evidence type="ECO:0000313" key="3">
    <source>
        <dbReference type="Proteomes" id="UP000015620"/>
    </source>
</evidence>
<sequence>MRIKKKSRFKKPAANQGSRQAGGWEGNRLADTYISAYNKKTLSGKHKGI</sequence>
<evidence type="ECO:0000256" key="1">
    <source>
        <dbReference type="SAM" id="MobiDB-lite"/>
    </source>
</evidence>
<protein>
    <submittedName>
        <fullName evidence="2">Uncharacterized protein</fullName>
    </submittedName>
</protein>
<feature type="compositionally biased region" description="Basic residues" evidence="1">
    <location>
        <begin position="1"/>
        <end position="11"/>
    </location>
</feature>